<protein>
    <recommendedName>
        <fullName evidence="1">Chromo domain-containing protein</fullName>
    </recommendedName>
</protein>
<evidence type="ECO:0000313" key="2">
    <source>
        <dbReference type="EMBL" id="KAK0429810.1"/>
    </source>
</evidence>
<feature type="non-terminal residue" evidence="2">
    <location>
        <position position="50"/>
    </location>
</feature>
<dbReference type="Gene3D" id="2.40.50.40">
    <property type="match status" value="1"/>
</dbReference>
<feature type="domain" description="Chromo" evidence="1">
    <location>
        <begin position="2"/>
        <end position="50"/>
    </location>
</feature>
<reference evidence="2" key="1">
    <citation type="submission" date="2023-06" db="EMBL/GenBank/DDBJ databases">
        <authorList>
            <consortium name="Lawrence Berkeley National Laboratory"/>
            <person name="Ahrendt S."/>
            <person name="Sahu N."/>
            <person name="Indic B."/>
            <person name="Wong-Bajracharya J."/>
            <person name="Merenyi Z."/>
            <person name="Ke H.-M."/>
            <person name="Monk M."/>
            <person name="Kocsube S."/>
            <person name="Drula E."/>
            <person name="Lipzen A."/>
            <person name="Balint B."/>
            <person name="Henrissat B."/>
            <person name="Andreopoulos B."/>
            <person name="Martin F.M."/>
            <person name="Harder C.B."/>
            <person name="Rigling D."/>
            <person name="Ford K.L."/>
            <person name="Foster G.D."/>
            <person name="Pangilinan J."/>
            <person name="Papanicolaou A."/>
            <person name="Barry K."/>
            <person name="LaButti K."/>
            <person name="Viragh M."/>
            <person name="Koriabine M."/>
            <person name="Yan M."/>
            <person name="Riley R."/>
            <person name="Champramary S."/>
            <person name="Plett K.L."/>
            <person name="Tsai I.J."/>
            <person name="Slot J."/>
            <person name="Sipos G."/>
            <person name="Plett J."/>
            <person name="Nagy L.G."/>
            <person name="Grigoriev I.V."/>
        </authorList>
    </citation>
    <scope>NUCLEOTIDE SEQUENCE</scope>
    <source>
        <strain evidence="2">FPL87.14</strain>
    </source>
</reference>
<sequence>LWTVLEILQEKGKRYKVKWAGIDPETKKSWAPSWVHKHDCTPDLVAEWKR</sequence>
<evidence type="ECO:0000313" key="4">
    <source>
        <dbReference type="Proteomes" id="UP001175226"/>
    </source>
</evidence>
<dbReference type="InterPro" id="IPR000953">
    <property type="entry name" value="Chromo/chromo_shadow_dom"/>
</dbReference>
<dbReference type="AlphaFoldDB" id="A0AA39ITY7"/>
<keyword evidence="4" id="KW-1185">Reference proteome</keyword>
<comment type="caution">
    <text evidence="2">The sequence shown here is derived from an EMBL/GenBank/DDBJ whole genome shotgun (WGS) entry which is preliminary data.</text>
</comment>
<evidence type="ECO:0000259" key="1">
    <source>
        <dbReference type="PROSITE" id="PS50013"/>
    </source>
</evidence>
<feature type="non-terminal residue" evidence="2">
    <location>
        <position position="1"/>
    </location>
</feature>
<evidence type="ECO:0000313" key="3">
    <source>
        <dbReference type="EMBL" id="KAK0438734.1"/>
    </source>
</evidence>
<gene>
    <name evidence="2" type="ORF">EV421DRAFT_1675630</name>
    <name evidence="3" type="ORF">EV421DRAFT_1675877</name>
</gene>
<dbReference type="PROSITE" id="PS50013">
    <property type="entry name" value="CHROMO_2"/>
    <property type="match status" value="1"/>
</dbReference>
<dbReference type="EMBL" id="JAUEPT010000209">
    <property type="protein sequence ID" value="KAK0429810.1"/>
    <property type="molecule type" value="Genomic_DNA"/>
</dbReference>
<dbReference type="EMBL" id="JAUEPT010000041">
    <property type="protein sequence ID" value="KAK0438734.1"/>
    <property type="molecule type" value="Genomic_DNA"/>
</dbReference>
<organism evidence="2 4">
    <name type="scientific">Armillaria borealis</name>
    <dbReference type="NCBI Taxonomy" id="47425"/>
    <lineage>
        <taxon>Eukaryota</taxon>
        <taxon>Fungi</taxon>
        <taxon>Dikarya</taxon>
        <taxon>Basidiomycota</taxon>
        <taxon>Agaricomycotina</taxon>
        <taxon>Agaricomycetes</taxon>
        <taxon>Agaricomycetidae</taxon>
        <taxon>Agaricales</taxon>
        <taxon>Marasmiineae</taxon>
        <taxon>Physalacriaceae</taxon>
        <taxon>Armillaria</taxon>
    </lineage>
</organism>
<accession>A0AA39ITY7</accession>
<dbReference type="Proteomes" id="UP001175226">
    <property type="component" value="Unassembled WGS sequence"/>
</dbReference>
<name>A0AA39ITY7_9AGAR</name>
<proteinExistence type="predicted"/>